<evidence type="ECO:0000256" key="1">
    <source>
        <dbReference type="SAM" id="SignalP"/>
    </source>
</evidence>
<gene>
    <name evidence="2" type="ORF">C8D99_10517</name>
</gene>
<dbReference type="Gene3D" id="3.40.190.10">
    <property type="entry name" value="Periplasmic binding protein-like II"/>
    <property type="match status" value="2"/>
</dbReference>
<dbReference type="CDD" id="cd13569">
    <property type="entry name" value="PBP2_TAXI_TRAP_like_1"/>
    <property type="match status" value="1"/>
</dbReference>
<accession>A0A4R8MCK3</accession>
<dbReference type="PANTHER" id="PTHR42941:SF1">
    <property type="entry name" value="SLL1037 PROTEIN"/>
    <property type="match status" value="1"/>
</dbReference>
<proteinExistence type="predicted"/>
<keyword evidence="3" id="KW-1185">Reference proteome</keyword>
<evidence type="ECO:0008006" key="4">
    <source>
        <dbReference type="Google" id="ProtNLM"/>
    </source>
</evidence>
<dbReference type="Proteomes" id="UP000295066">
    <property type="component" value="Unassembled WGS sequence"/>
</dbReference>
<protein>
    <recommendedName>
        <fullName evidence="4">TRAP transporter TAXI family solute receptor</fullName>
    </recommendedName>
</protein>
<dbReference type="PANTHER" id="PTHR42941">
    <property type="entry name" value="SLL1037 PROTEIN"/>
    <property type="match status" value="1"/>
</dbReference>
<dbReference type="InterPro" id="IPR011852">
    <property type="entry name" value="TRAP_TAXI"/>
</dbReference>
<dbReference type="OrthoDB" id="9776669at2"/>
<organism evidence="2 3">
    <name type="scientific">Aminivibrio pyruvatiphilus</name>
    <dbReference type="NCBI Taxonomy" id="1005740"/>
    <lineage>
        <taxon>Bacteria</taxon>
        <taxon>Thermotogati</taxon>
        <taxon>Synergistota</taxon>
        <taxon>Synergistia</taxon>
        <taxon>Synergistales</taxon>
        <taxon>Aminobacteriaceae</taxon>
        <taxon>Aminivibrio</taxon>
    </lineage>
</organism>
<dbReference type="Pfam" id="PF16868">
    <property type="entry name" value="NMT1_3"/>
    <property type="match status" value="1"/>
</dbReference>
<feature type="chain" id="PRO_5020222391" description="TRAP transporter TAXI family solute receptor" evidence="1">
    <location>
        <begin position="23"/>
        <end position="316"/>
    </location>
</feature>
<reference evidence="2 3" key="1">
    <citation type="submission" date="2019-03" db="EMBL/GenBank/DDBJ databases">
        <title>Genomic Encyclopedia of Type Strains, Phase IV (KMG-IV): sequencing the most valuable type-strain genomes for metagenomic binning, comparative biology and taxonomic classification.</title>
        <authorList>
            <person name="Goeker M."/>
        </authorList>
    </citation>
    <scope>NUCLEOTIDE SEQUENCE [LARGE SCALE GENOMIC DNA]</scope>
    <source>
        <strain evidence="2 3">DSM 25964</strain>
    </source>
</reference>
<dbReference type="AlphaFoldDB" id="A0A4R8MCK3"/>
<dbReference type="RefSeq" id="WP_133957059.1">
    <property type="nucleotide sequence ID" value="NZ_SORI01000005.1"/>
</dbReference>
<dbReference type="EMBL" id="SORI01000005">
    <property type="protein sequence ID" value="TDY61605.1"/>
    <property type="molecule type" value="Genomic_DNA"/>
</dbReference>
<dbReference type="SUPFAM" id="SSF53850">
    <property type="entry name" value="Periplasmic binding protein-like II"/>
    <property type="match status" value="1"/>
</dbReference>
<feature type="signal peptide" evidence="1">
    <location>
        <begin position="1"/>
        <end position="22"/>
    </location>
</feature>
<keyword evidence="1" id="KW-0732">Signal</keyword>
<name>A0A4R8MCK3_9BACT</name>
<sequence>MKKSILALALIGVLAFASAGFAATFITIGSGGVGGTYYPLGGAMAEVLTNAGIDVKATSRATSASRENCRLVAAGRAQIGMTMGSALYQAITGTEAFEPDGKLPLQILMSMYPAPQHLVTVKGSGITKLEDIKGKRVSVGAPGGGDQILTNLILKAAGIDPEKDFTKQQLTQPEGVMALKDGNVDAVFWNFAAPGSAVMEVAAQRDVVMIPLEEELVKKIIADNPFLIRHTIKAGTYDSVKEDILTIADSNYLVVRNDMDETLAYNLTKTLIENRDKFMNITTQAAHFVPEEASVGITEFAAGAKKYFREQGVDMK</sequence>
<evidence type="ECO:0000313" key="2">
    <source>
        <dbReference type="EMBL" id="TDY61605.1"/>
    </source>
</evidence>
<dbReference type="NCBIfam" id="TIGR02122">
    <property type="entry name" value="TRAP_TAXI"/>
    <property type="match status" value="1"/>
</dbReference>
<comment type="caution">
    <text evidence="2">The sequence shown here is derived from an EMBL/GenBank/DDBJ whole genome shotgun (WGS) entry which is preliminary data.</text>
</comment>
<evidence type="ECO:0000313" key="3">
    <source>
        <dbReference type="Proteomes" id="UP000295066"/>
    </source>
</evidence>